<evidence type="ECO:0000313" key="2">
    <source>
        <dbReference type="EMBL" id="MCC0177583.1"/>
    </source>
</evidence>
<dbReference type="PANTHER" id="PTHR43685:SF2">
    <property type="entry name" value="GLYCOSYLTRANSFERASE 2-LIKE DOMAIN-CONTAINING PROTEIN"/>
    <property type="match status" value="1"/>
</dbReference>
<comment type="caution">
    <text evidence="2">The sequence shown here is derived from an EMBL/GenBank/DDBJ whole genome shotgun (WGS) entry which is preliminary data.</text>
</comment>
<dbReference type="InterPro" id="IPR001173">
    <property type="entry name" value="Glyco_trans_2-like"/>
</dbReference>
<dbReference type="PANTHER" id="PTHR43685">
    <property type="entry name" value="GLYCOSYLTRANSFERASE"/>
    <property type="match status" value="1"/>
</dbReference>
<accession>A0A964FHK5</accession>
<gene>
    <name evidence="2" type="ORF">I4641_11400</name>
</gene>
<sequence>MNPEVSIIIPTYNSEAYLAQALESVISQTYRDFEIILIDDASTDSTVKIARNFKDKRLKIICNKHNRGVSYGRNCGIKVARGNWIALLDSDDWYAPERLEKLLSVAKRENADLVADNLNLIRDRQSQPWSTLLLENQQEISSVESIDAINFVISDRPNPITAKRNWSLGYTKPLIKRKFLLQHGIEYDEAINVGEDFILYLECLRQEAHFVLVPEAYYYYRTRSSSLSTRKPTEYLSDSCKITQIFITREIKSHGNSNLLKVLFENSIIYQKRLAYYLVLEAIKRKKIIESIKLILDNPYTLGSLVNRLAGVLQNKIASILESKNLNQVDFNVASVKE</sequence>
<evidence type="ECO:0000259" key="1">
    <source>
        <dbReference type="Pfam" id="PF00535"/>
    </source>
</evidence>
<organism evidence="2 3">
    <name type="scientific">Waterburya agarophytonicola KI4</name>
    <dbReference type="NCBI Taxonomy" id="2874699"/>
    <lineage>
        <taxon>Bacteria</taxon>
        <taxon>Bacillati</taxon>
        <taxon>Cyanobacteriota</taxon>
        <taxon>Cyanophyceae</taxon>
        <taxon>Pleurocapsales</taxon>
        <taxon>Hyellaceae</taxon>
        <taxon>Waterburya</taxon>
        <taxon>Waterburya agarophytonicola</taxon>
    </lineage>
</organism>
<dbReference type="EMBL" id="JADWDC010000025">
    <property type="protein sequence ID" value="MCC0177583.1"/>
    <property type="molecule type" value="Genomic_DNA"/>
</dbReference>
<name>A0A964FHK5_9CYAN</name>
<feature type="domain" description="Glycosyltransferase 2-like" evidence="1">
    <location>
        <begin position="6"/>
        <end position="131"/>
    </location>
</feature>
<reference evidence="2" key="1">
    <citation type="journal article" date="2021" name="Antonie Van Leeuwenhoek">
        <title>Draft genome and description of Waterburya agarophytonicola gen. nov. sp. nov. (Pleurocapsales, Cyanobacteria): a seaweed symbiont.</title>
        <authorList>
            <person name="Bonthond G."/>
            <person name="Shalygin S."/>
            <person name="Bayer T."/>
            <person name="Weinberger F."/>
        </authorList>
    </citation>
    <scope>NUCLEOTIDE SEQUENCE</scope>
    <source>
        <strain evidence="2">KI4</strain>
    </source>
</reference>
<keyword evidence="3" id="KW-1185">Reference proteome</keyword>
<protein>
    <submittedName>
        <fullName evidence="2">Glycosyltransferase family 2 protein</fullName>
    </submittedName>
</protein>
<proteinExistence type="predicted"/>
<dbReference type="SUPFAM" id="SSF53448">
    <property type="entry name" value="Nucleotide-diphospho-sugar transferases"/>
    <property type="match status" value="1"/>
</dbReference>
<dbReference type="InterPro" id="IPR050834">
    <property type="entry name" value="Glycosyltransf_2"/>
</dbReference>
<dbReference type="Pfam" id="PF00535">
    <property type="entry name" value="Glycos_transf_2"/>
    <property type="match status" value="1"/>
</dbReference>
<dbReference type="InterPro" id="IPR029044">
    <property type="entry name" value="Nucleotide-diphossugar_trans"/>
</dbReference>
<dbReference type="CDD" id="cd00761">
    <property type="entry name" value="Glyco_tranf_GTA_type"/>
    <property type="match status" value="1"/>
</dbReference>
<dbReference type="AlphaFoldDB" id="A0A964FHK5"/>
<evidence type="ECO:0000313" key="3">
    <source>
        <dbReference type="Proteomes" id="UP000729733"/>
    </source>
</evidence>
<dbReference type="Proteomes" id="UP000729733">
    <property type="component" value="Unassembled WGS sequence"/>
</dbReference>
<dbReference type="Gene3D" id="3.90.550.10">
    <property type="entry name" value="Spore Coat Polysaccharide Biosynthesis Protein SpsA, Chain A"/>
    <property type="match status" value="1"/>
</dbReference>
<dbReference type="RefSeq" id="WP_229640648.1">
    <property type="nucleotide sequence ID" value="NZ_JADWDC010000025.1"/>
</dbReference>